<dbReference type="SUPFAM" id="SSF57701">
    <property type="entry name" value="Zn2/Cys6 DNA-binding domain"/>
    <property type="match status" value="1"/>
</dbReference>
<dbReference type="PROSITE" id="PS50048">
    <property type="entry name" value="ZN2_CY6_FUNGAL_2"/>
    <property type="match status" value="1"/>
</dbReference>
<dbReference type="Proteomes" id="UP001283341">
    <property type="component" value="Unassembled WGS sequence"/>
</dbReference>
<feature type="region of interest" description="Disordered" evidence="2">
    <location>
        <begin position="190"/>
        <end position="264"/>
    </location>
</feature>
<dbReference type="Gene3D" id="4.10.240.10">
    <property type="entry name" value="Zn(2)-C6 fungal-type DNA-binding domain"/>
    <property type="match status" value="1"/>
</dbReference>
<dbReference type="GO" id="GO:0008270">
    <property type="term" value="F:zinc ion binding"/>
    <property type="evidence" value="ECO:0007669"/>
    <property type="project" value="InterPro"/>
</dbReference>
<keyword evidence="1" id="KW-0539">Nucleus</keyword>
<dbReference type="GO" id="GO:0045944">
    <property type="term" value="P:positive regulation of transcription by RNA polymerase II"/>
    <property type="evidence" value="ECO:0007669"/>
    <property type="project" value="TreeGrafter"/>
</dbReference>
<dbReference type="PANTHER" id="PTHR47655">
    <property type="entry name" value="QUINIC ACID UTILIZATION ACTIVATOR"/>
    <property type="match status" value="1"/>
</dbReference>
<reference evidence="4" key="1">
    <citation type="journal article" date="2023" name="Mol. Phylogenet. Evol.">
        <title>Genome-scale phylogeny and comparative genomics of the fungal order Sordariales.</title>
        <authorList>
            <person name="Hensen N."/>
            <person name="Bonometti L."/>
            <person name="Westerberg I."/>
            <person name="Brannstrom I.O."/>
            <person name="Guillou S."/>
            <person name="Cros-Aarteil S."/>
            <person name="Calhoun S."/>
            <person name="Haridas S."/>
            <person name="Kuo A."/>
            <person name="Mondo S."/>
            <person name="Pangilinan J."/>
            <person name="Riley R."/>
            <person name="LaButti K."/>
            <person name="Andreopoulos B."/>
            <person name="Lipzen A."/>
            <person name="Chen C."/>
            <person name="Yan M."/>
            <person name="Daum C."/>
            <person name="Ng V."/>
            <person name="Clum A."/>
            <person name="Steindorff A."/>
            <person name="Ohm R.A."/>
            <person name="Martin F."/>
            <person name="Silar P."/>
            <person name="Natvig D.O."/>
            <person name="Lalanne C."/>
            <person name="Gautier V."/>
            <person name="Ament-Velasquez S.L."/>
            <person name="Kruys A."/>
            <person name="Hutchinson M.I."/>
            <person name="Powell A.J."/>
            <person name="Barry K."/>
            <person name="Miller A.N."/>
            <person name="Grigoriev I.V."/>
            <person name="Debuchy R."/>
            <person name="Gladieux P."/>
            <person name="Hiltunen Thoren M."/>
            <person name="Johannesson H."/>
        </authorList>
    </citation>
    <scope>NUCLEOTIDE SEQUENCE</scope>
    <source>
        <strain evidence="4">CBS 118394</strain>
    </source>
</reference>
<feature type="region of interest" description="Disordered" evidence="2">
    <location>
        <begin position="313"/>
        <end position="334"/>
    </location>
</feature>
<dbReference type="GO" id="GO:0000981">
    <property type="term" value="F:DNA-binding transcription factor activity, RNA polymerase II-specific"/>
    <property type="evidence" value="ECO:0007669"/>
    <property type="project" value="InterPro"/>
</dbReference>
<dbReference type="InterPro" id="IPR036864">
    <property type="entry name" value="Zn2-C6_fun-type_DNA-bd_sf"/>
</dbReference>
<dbReference type="SMART" id="SM00066">
    <property type="entry name" value="GAL4"/>
    <property type="match status" value="1"/>
</dbReference>
<evidence type="ECO:0000259" key="3">
    <source>
        <dbReference type="PROSITE" id="PS50048"/>
    </source>
</evidence>
<comment type="caution">
    <text evidence="4">The sequence shown here is derived from an EMBL/GenBank/DDBJ whole genome shotgun (WGS) entry which is preliminary data.</text>
</comment>
<dbReference type="PROSITE" id="PS00463">
    <property type="entry name" value="ZN2_CY6_FUNGAL_1"/>
    <property type="match status" value="1"/>
</dbReference>
<organism evidence="4 5">
    <name type="scientific">Apodospora peruviana</name>
    <dbReference type="NCBI Taxonomy" id="516989"/>
    <lineage>
        <taxon>Eukaryota</taxon>
        <taxon>Fungi</taxon>
        <taxon>Dikarya</taxon>
        <taxon>Ascomycota</taxon>
        <taxon>Pezizomycotina</taxon>
        <taxon>Sordariomycetes</taxon>
        <taxon>Sordariomycetidae</taxon>
        <taxon>Sordariales</taxon>
        <taxon>Lasiosphaeriaceae</taxon>
        <taxon>Apodospora</taxon>
    </lineage>
</organism>
<evidence type="ECO:0000313" key="5">
    <source>
        <dbReference type="Proteomes" id="UP001283341"/>
    </source>
</evidence>
<protein>
    <recommendedName>
        <fullName evidence="3">Zn(2)-C6 fungal-type domain-containing protein</fullName>
    </recommendedName>
</protein>
<dbReference type="AlphaFoldDB" id="A0AAE0M4G4"/>
<feature type="region of interest" description="Disordered" evidence="2">
    <location>
        <begin position="1"/>
        <end position="64"/>
    </location>
</feature>
<evidence type="ECO:0000256" key="2">
    <source>
        <dbReference type="SAM" id="MobiDB-lite"/>
    </source>
</evidence>
<dbReference type="InterPro" id="IPR001138">
    <property type="entry name" value="Zn2Cys6_DnaBD"/>
</dbReference>
<feature type="domain" description="Zn(2)-C6 fungal-type" evidence="3">
    <location>
        <begin position="70"/>
        <end position="100"/>
    </location>
</feature>
<evidence type="ECO:0000256" key="1">
    <source>
        <dbReference type="ARBA" id="ARBA00023242"/>
    </source>
</evidence>
<dbReference type="CDD" id="cd00067">
    <property type="entry name" value="GAL4"/>
    <property type="match status" value="1"/>
</dbReference>
<gene>
    <name evidence="4" type="ORF">B0H66DRAFT_557089</name>
</gene>
<feature type="compositionally biased region" description="Polar residues" evidence="2">
    <location>
        <begin position="1"/>
        <end position="12"/>
    </location>
</feature>
<feature type="compositionally biased region" description="Basic and acidic residues" evidence="2">
    <location>
        <begin position="319"/>
        <end position="329"/>
    </location>
</feature>
<dbReference type="EMBL" id="JAUEDM010000004">
    <property type="protein sequence ID" value="KAK3318393.1"/>
    <property type="molecule type" value="Genomic_DNA"/>
</dbReference>
<accession>A0AAE0M4G4</accession>
<dbReference type="Pfam" id="PF00172">
    <property type="entry name" value="Zn_clus"/>
    <property type="match status" value="1"/>
</dbReference>
<keyword evidence="5" id="KW-1185">Reference proteome</keyword>
<evidence type="ECO:0000313" key="4">
    <source>
        <dbReference type="EMBL" id="KAK3318393.1"/>
    </source>
</evidence>
<proteinExistence type="predicted"/>
<dbReference type="InterPro" id="IPR052783">
    <property type="entry name" value="Metabolic/Drug-Res_Regulator"/>
</dbReference>
<reference evidence="4" key="2">
    <citation type="submission" date="2023-06" db="EMBL/GenBank/DDBJ databases">
        <authorList>
            <consortium name="Lawrence Berkeley National Laboratory"/>
            <person name="Haridas S."/>
            <person name="Hensen N."/>
            <person name="Bonometti L."/>
            <person name="Westerberg I."/>
            <person name="Brannstrom I.O."/>
            <person name="Guillou S."/>
            <person name="Cros-Aarteil S."/>
            <person name="Calhoun S."/>
            <person name="Kuo A."/>
            <person name="Mondo S."/>
            <person name="Pangilinan J."/>
            <person name="Riley R."/>
            <person name="Labutti K."/>
            <person name="Andreopoulos B."/>
            <person name="Lipzen A."/>
            <person name="Chen C."/>
            <person name="Yanf M."/>
            <person name="Daum C."/>
            <person name="Ng V."/>
            <person name="Clum A."/>
            <person name="Steindorff A."/>
            <person name="Ohm R."/>
            <person name="Martin F."/>
            <person name="Silar P."/>
            <person name="Natvig D."/>
            <person name="Lalanne C."/>
            <person name="Gautier V."/>
            <person name="Ament-Velasquez S.L."/>
            <person name="Kruys A."/>
            <person name="Hutchinson M.I."/>
            <person name="Powell A.J."/>
            <person name="Barry K."/>
            <person name="Miller A.N."/>
            <person name="Grigoriev I.V."/>
            <person name="Debuchy R."/>
            <person name="Gladieux P."/>
            <person name="Thoren M.H."/>
            <person name="Johannesson H."/>
        </authorList>
    </citation>
    <scope>NUCLEOTIDE SEQUENCE</scope>
    <source>
        <strain evidence="4">CBS 118394</strain>
    </source>
</reference>
<dbReference type="PANTHER" id="PTHR47655:SF2">
    <property type="entry name" value="QUINIC ACID UTILIZATION ACTIVATOR"/>
    <property type="match status" value="1"/>
</dbReference>
<feature type="compositionally biased region" description="Low complexity" evidence="2">
    <location>
        <begin position="23"/>
        <end position="38"/>
    </location>
</feature>
<sequence>MPLSSAKEQQPGNGVEFVPQPSGPESASAAAPVSTSSSVPPPPPPVSDAGADAGSEPPVNPRKRKKASRACDFCHVNHQPCDNGKPKCSVCQKHNKPCLYLRPTKRRGPQKGYRTALNTYKESAAAWGAVLAAIPGLDALIEGHLRGGAGKSIVASIKDSNQQEALITSWQDSSVFKAFFGHNGPAPLGAASSIQGDGILQGSQDVDDDDFSGDERSSARPVPGPPSSSKSALLLQSEGGGAPTETSQCAVPQGGPPKTPPSIAAAHRRRKGSVSLSDIVAKDAAQGSSRASQTLASLGFAPDETIADFYSMGSNPEPIAHHNGNDHQGFDPALGSESEQRAYYELLMGRSFPG</sequence>
<name>A0AAE0M4G4_9PEZI</name>